<dbReference type="AlphaFoldDB" id="A0A9P0Z8W6"/>
<dbReference type="Pfam" id="PF13456">
    <property type="entry name" value="RVT_3"/>
    <property type="match status" value="1"/>
</dbReference>
<protein>
    <recommendedName>
        <fullName evidence="1">RNase H type-1 domain-containing protein</fullName>
    </recommendedName>
</protein>
<comment type="caution">
    <text evidence="2">The sequence shown here is derived from an EMBL/GenBank/DDBJ whole genome shotgun (WGS) entry which is preliminary data.</text>
</comment>
<keyword evidence="3" id="KW-1185">Reference proteome</keyword>
<dbReference type="GO" id="GO:0004523">
    <property type="term" value="F:RNA-DNA hybrid ribonuclease activity"/>
    <property type="evidence" value="ECO:0007669"/>
    <property type="project" value="InterPro"/>
</dbReference>
<organism evidence="2 3">
    <name type="scientific">Cuscuta europaea</name>
    <name type="common">European dodder</name>
    <dbReference type="NCBI Taxonomy" id="41803"/>
    <lineage>
        <taxon>Eukaryota</taxon>
        <taxon>Viridiplantae</taxon>
        <taxon>Streptophyta</taxon>
        <taxon>Embryophyta</taxon>
        <taxon>Tracheophyta</taxon>
        <taxon>Spermatophyta</taxon>
        <taxon>Magnoliopsida</taxon>
        <taxon>eudicotyledons</taxon>
        <taxon>Gunneridae</taxon>
        <taxon>Pentapetalae</taxon>
        <taxon>asterids</taxon>
        <taxon>lamiids</taxon>
        <taxon>Solanales</taxon>
        <taxon>Convolvulaceae</taxon>
        <taxon>Cuscuteae</taxon>
        <taxon>Cuscuta</taxon>
        <taxon>Cuscuta subgen. Cuscuta</taxon>
    </lineage>
</organism>
<evidence type="ECO:0000313" key="3">
    <source>
        <dbReference type="Proteomes" id="UP001152484"/>
    </source>
</evidence>
<dbReference type="Proteomes" id="UP001152484">
    <property type="component" value="Unassembled WGS sequence"/>
</dbReference>
<dbReference type="EMBL" id="CAMAPE010000027">
    <property type="protein sequence ID" value="CAH9091300.1"/>
    <property type="molecule type" value="Genomic_DNA"/>
</dbReference>
<dbReference type="InterPro" id="IPR036397">
    <property type="entry name" value="RNaseH_sf"/>
</dbReference>
<proteinExistence type="predicted"/>
<dbReference type="InterPro" id="IPR002156">
    <property type="entry name" value="RNaseH_domain"/>
</dbReference>
<dbReference type="Gene3D" id="3.30.420.10">
    <property type="entry name" value="Ribonuclease H-like superfamily/Ribonuclease H"/>
    <property type="match status" value="1"/>
</dbReference>
<evidence type="ECO:0000313" key="2">
    <source>
        <dbReference type="EMBL" id="CAH9091300.1"/>
    </source>
</evidence>
<feature type="domain" description="RNase H type-1" evidence="1">
    <location>
        <begin position="5"/>
        <end position="65"/>
    </location>
</feature>
<dbReference type="PANTHER" id="PTHR48475:SF2">
    <property type="entry name" value="RIBONUCLEASE H"/>
    <property type="match status" value="1"/>
</dbReference>
<dbReference type="PANTHER" id="PTHR48475">
    <property type="entry name" value="RIBONUCLEASE H"/>
    <property type="match status" value="1"/>
</dbReference>
<evidence type="ECO:0000259" key="1">
    <source>
        <dbReference type="Pfam" id="PF13456"/>
    </source>
</evidence>
<dbReference type="SUPFAM" id="SSF53098">
    <property type="entry name" value="Ribonuclease H-like"/>
    <property type="match status" value="1"/>
</dbReference>
<accession>A0A9P0Z8W6</accession>
<dbReference type="GO" id="GO:0003676">
    <property type="term" value="F:nucleic acid binding"/>
    <property type="evidence" value="ECO:0007669"/>
    <property type="project" value="InterPro"/>
</dbReference>
<dbReference type="OrthoDB" id="1304661at2759"/>
<name>A0A9P0Z8W6_CUSEU</name>
<gene>
    <name evidence="2" type="ORF">CEURO_LOCUS11491</name>
</gene>
<sequence length="153" mass="17242">MQVGKLRIKCDSRLLVGQINGSCETKEIRMKEYKAAALELLGNFQMYEILQIPRAQNQEADILSKVGSDTPEYISKIARVEELSTPSIQQTLIHQVQSIPRDWTTDLKEYIDNGQLPQSEVEARLVKLRPTPSLMACCTKGPITHAPTLPQHQ</sequence>
<dbReference type="InterPro" id="IPR012337">
    <property type="entry name" value="RNaseH-like_sf"/>
</dbReference>
<reference evidence="2" key="1">
    <citation type="submission" date="2022-07" db="EMBL/GenBank/DDBJ databases">
        <authorList>
            <person name="Macas J."/>
            <person name="Novak P."/>
            <person name="Neumann P."/>
        </authorList>
    </citation>
    <scope>NUCLEOTIDE SEQUENCE</scope>
</reference>